<organism evidence="2 3">
    <name type="scientific">Algoriphagus machipongonensis</name>
    <dbReference type="NCBI Taxonomy" id="388413"/>
    <lineage>
        <taxon>Bacteria</taxon>
        <taxon>Pseudomonadati</taxon>
        <taxon>Bacteroidota</taxon>
        <taxon>Cytophagia</taxon>
        <taxon>Cytophagales</taxon>
        <taxon>Cyclobacteriaceae</taxon>
        <taxon>Algoriphagus</taxon>
    </lineage>
</organism>
<keyword evidence="3" id="KW-1185">Reference proteome</keyword>
<evidence type="ECO:0000313" key="2">
    <source>
        <dbReference type="EMBL" id="EAZ79901.1"/>
    </source>
</evidence>
<dbReference type="PROSITE" id="PS51186">
    <property type="entry name" value="GNAT"/>
    <property type="match status" value="1"/>
</dbReference>
<dbReference type="SUPFAM" id="SSF55729">
    <property type="entry name" value="Acyl-CoA N-acyltransferases (Nat)"/>
    <property type="match status" value="1"/>
</dbReference>
<accession>A3I0A5</accession>
<dbReference type="InterPro" id="IPR016181">
    <property type="entry name" value="Acyl_CoA_acyltransferase"/>
</dbReference>
<dbReference type="EMBL" id="AAXU02000001">
    <property type="protein sequence ID" value="EAZ79901.1"/>
    <property type="molecule type" value="Genomic_DNA"/>
</dbReference>
<dbReference type="eggNOG" id="COG3153">
    <property type="taxonomic scope" value="Bacteria"/>
</dbReference>
<name>A3I0A5_9BACT</name>
<dbReference type="EMBL" id="CM001023">
    <property type="protein sequence ID" value="EAZ79901.1"/>
    <property type="molecule type" value="Genomic_DNA"/>
</dbReference>
<dbReference type="Pfam" id="PF13508">
    <property type="entry name" value="Acetyltransf_7"/>
    <property type="match status" value="1"/>
</dbReference>
<reference evidence="2 3" key="1">
    <citation type="journal article" date="2011" name="J. Bacteriol.">
        <title>Complete genome sequence of Algoriphagus sp. PR1, bacterial prey of a colony-forming choanoflagellate.</title>
        <authorList>
            <person name="Alegado R.A."/>
            <person name="Ferriera S."/>
            <person name="Nusbaum C."/>
            <person name="Young S.K."/>
            <person name="Zeng Q."/>
            <person name="Imamovic A."/>
            <person name="Fairclough S.R."/>
            <person name="King N."/>
        </authorList>
    </citation>
    <scope>NUCLEOTIDE SEQUENCE [LARGE SCALE GENOMIC DNA]</scope>
    <source>
        <strain evidence="2 3">PR1</strain>
    </source>
</reference>
<evidence type="ECO:0000313" key="3">
    <source>
        <dbReference type="Proteomes" id="UP000003919"/>
    </source>
</evidence>
<dbReference type="Proteomes" id="UP000003919">
    <property type="component" value="Chromosome"/>
</dbReference>
<dbReference type="CDD" id="cd04301">
    <property type="entry name" value="NAT_SF"/>
    <property type="match status" value="1"/>
</dbReference>
<dbReference type="InterPro" id="IPR000182">
    <property type="entry name" value="GNAT_dom"/>
</dbReference>
<evidence type="ECO:0000259" key="1">
    <source>
        <dbReference type="PROSITE" id="PS51186"/>
    </source>
</evidence>
<proteinExistence type="predicted"/>
<dbReference type="OrthoDB" id="9775804at2"/>
<gene>
    <name evidence="2" type="ORF">ALPR1_14769</name>
</gene>
<dbReference type="STRING" id="388413.ALPR1_14769"/>
<dbReference type="PANTHER" id="PTHR43233">
    <property type="entry name" value="FAMILY N-ACETYLTRANSFERASE, PUTATIVE (AFU_ORTHOLOGUE AFUA_6G03350)-RELATED"/>
    <property type="match status" value="1"/>
</dbReference>
<dbReference type="RefSeq" id="WP_008201654.1">
    <property type="nucleotide sequence ID" value="NZ_CM001023.1"/>
</dbReference>
<comment type="caution">
    <text evidence="2">The sequence shown here is derived from an EMBL/GenBank/DDBJ whole genome shotgun (WGS) entry which is preliminary data.</text>
</comment>
<dbReference type="HOGENOM" id="CLU_086503_4_0_10"/>
<dbReference type="PANTHER" id="PTHR43233:SF1">
    <property type="entry name" value="FAMILY N-ACETYLTRANSFERASE, PUTATIVE (AFU_ORTHOLOGUE AFUA_6G03350)-RELATED"/>
    <property type="match status" value="1"/>
</dbReference>
<dbReference type="Gene3D" id="3.40.630.30">
    <property type="match status" value="1"/>
</dbReference>
<dbReference type="AlphaFoldDB" id="A3I0A5"/>
<feature type="domain" description="N-acetyltransferase" evidence="1">
    <location>
        <begin position="2"/>
        <end position="136"/>
    </location>
</feature>
<protein>
    <submittedName>
        <fullName evidence="2">Acetyltransferase</fullName>
    </submittedName>
</protein>
<sequence length="136" mass="15657">MLSIQIEQHISLEEFIEVLEKSTLAKRRPMEDRTLLEQMVSGANLWVTARDDKGNLIGFMRGISDYCYRTFVADLAVKKSHQRQGIGRELLLKAREIAPTARLILFSAEDAEAFYQKLGFHLHERCYQLKVGEPMS</sequence>
<dbReference type="GO" id="GO:0016747">
    <property type="term" value="F:acyltransferase activity, transferring groups other than amino-acyl groups"/>
    <property type="evidence" value="ECO:0007669"/>
    <property type="project" value="InterPro"/>
</dbReference>
<dbReference type="InterPro" id="IPR053144">
    <property type="entry name" value="Acetyltransferase_Butenolide"/>
</dbReference>